<evidence type="ECO:0000313" key="2">
    <source>
        <dbReference type="Proteomes" id="UP000053097"/>
    </source>
</evidence>
<protein>
    <submittedName>
        <fullName evidence="1">Uncharacterized protein</fullName>
    </submittedName>
</protein>
<sequence length="114" mass="12871">MYNASSTSAPLCTVTVAFCLPRTAASQPRPARFSSSSHSLLAYKFKWTHIYSFDEREVTRRRDKAIALKPACLLTVSRGTHRRDFDVNVDEAFEGNSAPRSNNVSARMYPLRLE</sequence>
<dbReference type="EMBL" id="KK107453">
    <property type="protein sequence ID" value="EZA50668.1"/>
    <property type="molecule type" value="Genomic_DNA"/>
</dbReference>
<organism evidence="1 2">
    <name type="scientific">Ooceraea biroi</name>
    <name type="common">Clonal raider ant</name>
    <name type="synonym">Cerapachys biroi</name>
    <dbReference type="NCBI Taxonomy" id="2015173"/>
    <lineage>
        <taxon>Eukaryota</taxon>
        <taxon>Metazoa</taxon>
        <taxon>Ecdysozoa</taxon>
        <taxon>Arthropoda</taxon>
        <taxon>Hexapoda</taxon>
        <taxon>Insecta</taxon>
        <taxon>Pterygota</taxon>
        <taxon>Neoptera</taxon>
        <taxon>Endopterygota</taxon>
        <taxon>Hymenoptera</taxon>
        <taxon>Apocrita</taxon>
        <taxon>Aculeata</taxon>
        <taxon>Formicoidea</taxon>
        <taxon>Formicidae</taxon>
        <taxon>Dorylinae</taxon>
        <taxon>Ooceraea</taxon>
    </lineage>
</organism>
<name>A0A026W3U2_OOCBI</name>
<gene>
    <name evidence="1" type="ORF">X777_11019</name>
</gene>
<evidence type="ECO:0000313" key="1">
    <source>
        <dbReference type="EMBL" id="EZA50668.1"/>
    </source>
</evidence>
<reference evidence="1 2" key="1">
    <citation type="journal article" date="2014" name="Curr. Biol.">
        <title>The genome of the clonal raider ant Cerapachys biroi.</title>
        <authorList>
            <person name="Oxley P.R."/>
            <person name="Ji L."/>
            <person name="Fetter-Pruneda I."/>
            <person name="McKenzie S.K."/>
            <person name="Li C."/>
            <person name="Hu H."/>
            <person name="Zhang G."/>
            <person name="Kronauer D.J."/>
        </authorList>
    </citation>
    <scope>NUCLEOTIDE SEQUENCE [LARGE SCALE GENOMIC DNA]</scope>
</reference>
<dbReference type="Proteomes" id="UP000053097">
    <property type="component" value="Unassembled WGS sequence"/>
</dbReference>
<accession>A0A026W3U2</accession>
<keyword evidence="2" id="KW-1185">Reference proteome</keyword>
<proteinExistence type="predicted"/>
<dbReference type="AlphaFoldDB" id="A0A026W3U2"/>